<dbReference type="Pfam" id="PF07697">
    <property type="entry name" value="7TMR-HDED"/>
    <property type="match status" value="1"/>
</dbReference>
<proteinExistence type="predicted"/>
<feature type="transmembrane region" description="Helical" evidence="1">
    <location>
        <begin position="388"/>
        <end position="406"/>
    </location>
</feature>
<dbReference type="PANTHER" id="PTHR36442:SF1">
    <property type="entry name" value="CYCLIC-DI-AMP PHOSPHODIESTERASE PGPH"/>
    <property type="match status" value="1"/>
</dbReference>
<comment type="caution">
    <text evidence="3">The sequence shown here is derived from an EMBL/GenBank/DDBJ whole genome shotgun (WGS) entry which is preliminary data.</text>
</comment>
<sequence>MKNSNKKRIKSYFSRYQSMVRLLIPSLIAGVFFFLFTLSNVFTQTYDLELFSTAQETIRSPITIEDKESTEREIREASQSVQDRFSTSVAVTQERIAYIDEIFDALKNIESNEQAEDADEPKNLSTLDKTQRLQQLLSKEITVEVDRAVLESIVAAPANDRDVAYQLLKTSLYDQFNDGIKAEDEIEAEQQVKLSLQYSTLHNELKESIIRLSQFAIVPNSFFDEEKTASARKQAAESVEPVTIRAGEVIVNEGATINKAAFEKLKLVGLLNNERNLFPVFGLGLLALLLGAVLFYELYRLDRKGKMSIQKVTAVLLISLGMLAFLKMASFFVSDGMPLYYLVPVAAAAILIKVLVDERLAIVLAGVMAVLGSFLFNGQIAGSLNAEAGIYIGLSQLAGVAFLYNLKDRLAILKACAGVAAINVLTVLLFLFISFEKYTIGDIFLQSGYGIASAFLSSVLALGLLPFFETGFGILSDSKLLTLSNPNHPLLRKLLTQSPGTYHHSVMVANLSEAACEAIGANGLLARVAAYYHDLGKTVRPHFFIENQMGMKNPHDFIDPEQSAEIIIRHPYDGAAMLREEKLPKEIVDIAEQHHGTTLLKFFYYKAKEKHKEVNAEEFRYPGPKPQTKEAAIICICDSVEAAVRSMDEPTTEKIREIVSNITHDRLMDGQLDECTLTFRELTSVQNAICETLQGFFHSRIQYPETGKNLIKEAK</sequence>
<name>A0ABW3KY32_9BACI</name>
<dbReference type="Gene3D" id="1.10.3210.10">
    <property type="entry name" value="Hypothetical protein af1432"/>
    <property type="match status" value="1"/>
</dbReference>
<gene>
    <name evidence="3" type="ORF">ACFQ2J_06255</name>
</gene>
<dbReference type="InterPro" id="IPR011621">
    <property type="entry name" value="Metal-dep_PHydrolase_7TM_intra"/>
</dbReference>
<feature type="transmembrane region" description="Helical" evidence="1">
    <location>
        <begin position="339"/>
        <end position="356"/>
    </location>
</feature>
<keyword evidence="4" id="KW-1185">Reference proteome</keyword>
<dbReference type="NCBIfam" id="TIGR00277">
    <property type="entry name" value="HDIG"/>
    <property type="match status" value="1"/>
</dbReference>
<protein>
    <submittedName>
        <fullName evidence="3">HD family phosphohydrolase</fullName>
    </submittedName>
</protein>
<dbReference type="InterPro" id="IPR006674">
    <property type="entry name" value="HD_domain"/>
</dbReference>
<keyword evidence="1" id="KW-1133">Transmembrane helix</keyword>
<dbReference type="EMBL" id="JBHTKL010000001">
    <property type="protein sequence ID" value="MFD1018796.1"/>
    <property type="molecule type" value="Genomic_DNA"/>
</dbReference>
<dbReference type="SMART" id="SM00471">
    <property type="entry name" value="HDc"/>
    <property type="match status" value="1"/>
</dbReference>
<dbReference type="Pfam" id="PF07698">
    <property type="entry name" value="7TM-7TMR_HD"/>
    <property type="match status" value="1"/>
</dbReference>
<feature type="transmembrane region" description="Helical" evidence="1">
    <location>
        <begin position="277"/>
        <end position="299"/>
    </location>
</feature>
<feature type="transmembrane region" description="Helical" evidence="1">
    <location>
        <begin position="413"/>
        <end position="435"/>
    </location>
</feature>
<dbReference type="RefSeq" id="WP_386057569.1">
    <property type="nucleotide sequence ID" value="NZ_JBHTKL010000001.1"/>
</dbReference>
<dbReference type="Proteomes" id="UP001596990">
    <property type="component" value="Unassembled WGS sequence"/>
</dbReference>
<dbReference type="InterPro" id="IPR006675">
    <property type="entry name" value="HDIG_dom"/>
</dbReference>
<feature type="transmembrane region" description="Helical" evidence="1">
    <location>
        <begin position="311"/>
        <end position="333"/>
    </location>
</feature>
<evidence type="ECO:0000313" key="4">
    <source>
        <dbReference type="Proteomes" id="UP001596990"/>
    </source>
</evidence>
<dbReference type="Pfam" id="PF01966">
    <property type="entry name" value="HD"/>
    <property type="match status" value="1"/>
</dbReference>
<feature type="transmembrane region" description="Helical" evidence="1">
    <location>
        <begin position="363"/>
        <end position="382"/>
    </location>
</feature>
<dbReference type="CDD" id="cd00077">
    <property type="entry name" value="HDc"/>
    <property type="match status" value="1"/>
</dbReference>
<evidence type="ECO:0000259" key="2">
    <source>
        <dbReference type="PROSITE" id="PS51831"/>
    </source>
</evidence>
<accession>A0ABW3KY32</accession>
<organism evidence="3 4">
    <name type="scientific">Thalassobacillus hwangdonensis</name>
    <dbReference type="NCBI Taxonomy" id="546108"/>
    <lineage>
        <taxon>Bacteria</taxon>
        <taxon>Bacillati</taxon>
        <taxon>Bacillota</taxon>
        <taxon>Bacilli</taxon>
        <taxon>Bacillales</taxon>
        <taxon>Bacillaceae</taxon>
        <taxon>Thalassobacillus</taxon>
    </lineage>
</organism>
<keyword evidence="1" id="KW-0812">Transmembrane</keyword>
<evidence type="ECO:0000256" key="1">
    <source>
        <dbReference type="SAM" id="Phobius"/>
    </source>
</evidence>
<dbReference type="InterPro" id="IPR052722">
    <property type="entry name" value="PgpH_phosphodiesterase"/>
</dbReference>
<dbReference type="SUPFAM" id="SSF109604">
    <property type="entry name" value="HD-domain/PDEase-like"/>
    <property type="match status" value="1"/>
</dbReference>
<dbReference type="PROSITE" id="PS51831">
    <property type="entry name" value="HD"/>
    <property type="match status" value="1"/>
</dbReference>
<dbReference type="InterPro" id="IPR003607">
    <property type="entry name" value="HD/PDEase_dom"/>
</dbReference>
<feature type="transmembrane region" description="Helical" evidence="1">
    <location>
        <begin position="447"/>
        <end position="468"/>
    </location>
</feature>
<feature type="domain" description="HD" evidence="2">
    <location>
        <begin position="501"/>
        <end position="643"/>
    </location>
</feature>
<evidence type="ECO:0000313" key="3">
    <source>
        <dbReference type="EMBL" id="MFD1018796.1"/>
    </source>
</evidence>
<dbReference type="PANTHER" id="PTHR36442">
    <property type="entry name" value="CYCLIC-DI-AMP PHOSPHODIESTERASE PGPH"/>
    <property type="match status" value="1"/>
</dbReference>
<dbReference type="InterPro" id="IPR011624">
    <property type="entry name" value="Metal-dep_PHydrolase_7TM_extra"/>
</dbReference>
<reference evidence="4" key="1">
    <citation type="journal article" date="2019" name="Int. J. Syst. Evol. Microbiol.">
        <title>The Global Catalogue of Microorganisms (GCM) 10K type strain sequencing project: providing services to taxonomists for standard genome sequencing and annotation.</title>
        <authorList>
            <consortium name="The Broad Institute Genomics Platform"/>
            <consortium name="The Broad Institute Genome Sequencing Center for Infectious Disease"/>
            <person name="Wu L."/>
            <person name="Ma J."/>
        </authorList>
    </citation>
    <scope>NUCLEOTIDE SEQUENCE [LARGE SCALE GENOMIC DNA]</scope>
    <source>
        <strain evidence="4">CCUG 56607</strain>
    </source>
</reference>
<keyword evidence="1" id="KW-0472">Membrane</keyword>